<keyword evidence="1" id="KW-1133">Transmembrane helix</keyword>
<sequence length="94" mass="10194">MHTLLATLAGLLFLGVLLVIERALRLPTRTVNAAFIILWLAATVVHGYLGILAGQTLMTEVLVGVVVFGVPLAARIAMRVMSRRNAFRTKPRAT</sequence>
<organism evidence="2 3">
    <name type="scientific">Pigmentiphaga litoralis</name>
    <dbReference type="NCBI Taxonomy" id="516702"/>
    <lineage>
        <taxon>Bacteria</taxon>
        <taxon>Pseudomonadati</taxon>
        <taxon>Pseudomonadota</taxon>
        <taxon>Betaproteobacteria</taxon>
        <taxon>Burkholderiales</taxon>
        <taxon>Alcaligenaceae</taxon>
        <taxon>Pigmentiphaga</taxon>
    </lineage>
</organism>
<dbReference type="Proteomes" id="UP000542125">
    <property type="component" value="Unassembled WGS sequence"/>
</dbReference>
<evidence type="ECO:0000256" key="1">
    <source>
        <dbReference type="SAM" id="Phobius"/>
    </source>
</evidence>
<feature type="transmembrane region" description="Helical" evidence="1">
    <location>
        <begin position="31"/>
        <end position="51"/>
    </location>
</feature>
<feature type="transmembrane region" description="Helical" evidence="1">
    <location>
        <begin position="6"/>
        <end position="24"/>
    </location>
</feature>
<dbReference type="EMBL" id="JACBYR010000001">
    <property type="protein sequence ID" value="NYE82029.1"/>
    <property type="molecule type" value="Genomic_DNA"/>
</dbReference>
<keyword evidence="3" id="KW-1185">Reference proteome</keyword>
<gene>
    <name evidence="2" type="ORF">FHW18_001300</name>
</gene>
<evidence type="ECO:0000313" key="2">
    <source>
        <dbReference type="EMBL" id="NYE82029.1"/>
    </source>
</evidence>
<keyword evidence="1" id="KW-0812">Transmembrane</keyword>
<comment type="caution">
    <text evidence="2">The sequence shown here is derived from an EMBL/GenBank/DDBJ whole genome shotgun (WGS) entry which is preliminary data.</text>
</comment>
<keyword evidence="1" id="KW-0472">Membrane</keyword>
<feature type="transmembrane region" description="Helical" evidence="1">
    <location>
        <begin position="57"/>
        <end position="78"/>
    </location>
</feature>
<proteinExistence type="predicted"/>
<dbReference type="RefSeq" id="WP_179584511.1">
    <property type="nucleotide sequence ID" value="NZ_JACBYR010000001.1"/>
</dbReference>
<protein>
    <submittedName>
        <fullName evidence="2">Uncharacterized protein</fullName>
    </submittedName>
</protein>
<reference evidence="2 3" key="1">
    <citation type="submission" date="2020-07" db="EMBL/GenBank/DDBJ databases">
        <title>Genomic Encyclopedia of Type Strains, Phase IV (KMG-V): Genome sequencing to study the core and pangenomes of soil and plant-associated prokaryotes.</title>
        <authorList>
            <person name="Whitman W."/>
        </authorList>
    </citation>
    <scope>NUCLEOTIDE SEQUENCE [LARGE SCALE GENOMIC DNA]</scope>
    <source>
        <strain evidence="2 3">SAS40</strain>
    </source>
</reference>
<name>A0A7Y9IS67_9BURK</name>
<evidence type="ECO:0000313" key="3">
    <source>
        <dbReference type="Proteomes" id="UP000542125"/>
    </source>
</evidence>
<accession>A0A7Y9IS67</accession>
<dbReference type="AlphaFoldDB" id="A0A7Y9IS67"/>